<keyword evidence="4 5" id="KW-0472">Membrane</keyword>
<dbReference type="Gene3D" id="1.20.1250.20">
    <property type="entry name" value="MFS general substrate transporter like domains"/>
    <property type="match status" value="1"/>
</dbReference>
<dbReference type="GO" id="GO:0022857">
    <property type="term" value="F:transmembrane transporter activity"/>
    <property type="evidence" value="ECO:0007669"/>
    <property type="project" value="TreeGrafter"/>
</dbReference>
<reference evidence="6 7" key="1">
    <citation type="journal article" date="2016" name="Nat. Commun.">
        <title>Ectomycorrhizal ecology is imprinted in the genome of the dominant symbiotic fungus Cenococcum geophilum.</title>
        <authorList>
            <consortium name="DOE Joint Genome Institute"/>
            <person name="Peter M."/>
            <person name="Kohler A."/>
            <person name="Ohm R.A."/>
            <person name="Kuo A."/>
            <person name="Krutzmann J."/>
            <person name="Morin E."/>
            <person name="Arend M."/>
            <person name="Barry K.W."/>
            <person name="Binder M."/>
            <person name="Choi C."/>
            <person name="Clum A."/>
            <person name="Copeland A."/>
            <person name="Grisel N."/>
            <person name="Haridas S."/>
            <person name="Kipfer T."/>
            <person name="LaButti K."/>
            <person name="Lindquist E."/>
            <person name="Lipzen A."/>
            <person name="Maire R."/>
            <person name="Meier B."/>
            <person name="Mihaltcheva S."/>
            <person name="Molinier V."/>
            <person name="Murat C."/>
            <person name="Poggeler S."/>
            <person name="Quandt C.A."/>
            <person name="Sperisen C."/>
            <person name="Tritt A."/>
            <person name="Tisserant E."/>
            <person name="Crous P.W."/>
            <person name="Henrissat B."/>
            <person name="Nehls U."/>
            <person name="Egli S."/>
            <person name="Spatafora J.W."/>
            <person name="Grigoriev I.V."/>
            <person name="Martin F.M."/>
        </authorList>
    </citation>
    <scope>NUCLEOTIDE SEQUENCE [LARGE SCALE GENOMIC DNA]</scope>
    <source>
        <strain evidence="6 7">CBS 207.34</strain>
    </source>
</reference>
<dbReference type="PANTHER" id="PTHR23502">
    <property type="entry name" value="MAJOR FACILITATOR SUPERFAMILY"/>
    <property type="match status" value="1"/>
</dbReference>
<dbReference type="PANTHER" id="PTHR23502:SF157">
    <property type="entry name" value="MAJOR FACILITATOR SUPERFAMILY (MFS) PROFILE DOMAIN-CONTAINING PROTEIN-RELATED"/>
    <property type="match status" value="1"/>
</dbReference>
<evidence type="ECO:0000256" key="4">
    <source>
        <dbReference type="ARBA" id="ARBA00023136"/>
    </source>
</evidence>
<feature type="transmembrane region" description="Helical" evidence="5">
    <location>
        <begin position="211"/>
        <end position="236"/>
    </location>
</feature>
<dbReference type="InterPro" id="IPR036259">
    <property type="entry name" value="MFS_trans_sf"/>
</dbReference>
<dbReference type="OrthoDB" id="5410178at2759"/>
<organism evidence="6 7">
    <name type="scientific">Glonium stellatum</name>
    <dbReference type="NCBI Taxonomy" id="574774"/>
    <lineage>
        <taxon>Eukaryota</taxon>
        <taxon>Fungi</taxon>
        <taxon>Dikarya</taxon>
        <taxon>Ascomycota</taxon>
        <taxon>Pezizomycotina</taxon>
        <taxon>Dothideomycetes</taxon>
        <taxon>Pleosporomycetidae</taxon>
        <taxon>Gloniales</taxon>
        <taxon>Gloniaceae</taxon>
        <taxon>Glonium</taxon>
    </lineage>
</organism>
<evidence type="ECO:0000313" key="6">
    <source>
        <dbReference type="EMBL" id="OCL08821.1"/>
    </source>
</evidence>
<dbReference type="SUPFAM" id="SSF103473">
    <property type="entry name" value="MFS general substrate transporter"/>
    <property type="match status" value="1"/>
</dbReference>
<evidence type="ECO:0000313" key="7">
    <source>
        <dbReference type="Proteomes" id="UP000250140"/>
    </source>
</evidence>
<keyword evidence="7" id="KW-1185">Reference proteome</keyword>
<feature type="transmembrane region" description="Helical" evidence="5">
    <location>
        <begin position="113"/>
        <end position="131"/>
    </location>
</feature>
<evidence type="ECO:0000256" key="2">
    <source>
        <dbReference type="ARBA" id="ARBA00022692"/>
    </source>
</evidence>
<evidence type="ECO:0008006" key="8">
    <source>
        <dbReference type="Google" id="ProtNLM"/>
    </source>
</evidence>
<sequence>VFYIAAITIGIITGLLFGVRESRPSLPLVREVVKLRKTTGIDNLQALNPDHTPDIYTFACMALFRPVNLFFTEPIVFMVSAISAFVSALVYLFTEALPPIYESFGFSTESASLPFLAIGVGLIGGLITRFLDSRTLAKHQREGRPFVPEHKLLGFSIGAPALTGGLWCFAWAVPPRVHNVHWLVSTVSLVFIGYAINEFDTILAGYLADSYLSHAASGFAALAPLHSTMSAAFPLFSAQMFNRPDTNVAVSILAVLATAFCVVPRLFTQYGDRIRARSKFAKYNLQVYRENGVDKNGY</sequence>
<evidence type="ECO:0000256" key="1">
    <source>
        <dbReference type="ARBA" id="ARBA00004141"/>
    </source>
</evidence>
<dbReference type="GO" id="GO:0016020">
    <property type="term" value="C:membrane"/>
    <property type="evidence" value="ECO:0007669"/>
    <property type="project" value="UniProtKB-SubCell"/>
</dbReference>
<dbReference type="Proteomes" id="UP000250140">
    <property type="component" value="Unassembled WGS sequence"/>
</dbReference>
<protein>
    <recommendedName>
        <fullName evidence="8">MFS general substrate transporter</fullName>
    </recommendedName>
</protein>
<proteinExistence type="predicted"/>
<name>A0A8E2F1H9_9PEZI</name>
<dbReference type="EMBL" id="KV749582">
    <property type="protein sequence ID" value="OCL08821.1"/>
    <property type="molecule type" value="Genomic_DNA"/>
</dbReference>
<feature type="transmembrane region" description="Helical" evidence="5">
    <location>
        <begin position="152"/>
        <end position="174"/>
    </location>
</feature>
<keyword evidence="3 5" id="KW-1133">Transmembrane helix</keyword>
<accession>A0A8E2F1H9</accession>
<dbReference type="AlphaFoldDB" id="A0A8E2F1H9"/>
<gene>
    <name evidence="6" type="ORF">AOQ84DRAFT_292381</name>
</gene>
<feature type="non-terminal residue" evidence="6">
    <location>
        <position position="1"/>
    </location>
</feature>
<keyword evidence="2 5" id="KW-0812">Transmembrane</keyword>
<feature type="transmembrane region" description="Helical" evidence="5">
    <location>
        <begin position="248"/>
        <end position="267"/>
    </location>
</feature>
<evidence type="ECO:0000256" key="3">
    <source>
        <dbReference type="ARBA" id="ARBA00022989"/>
    </source>
</evidence>
<feature type="transmembrane region" description="Helical" evidence="5">
    <location>
        <begin position="180"/>
        <end position="199"/>
    </location>
</feature>
<evidence type="ECO:0000256" key="5">
    <source>
        <dbReference type="SAM" id="Phobius"/>
    </source>
</evidence>
<comment type="subcellular location">
    <subcellularLocation>
        <location evidence="1">Membrane</location>
        <topology evidence="1">Multi-pass membrane protein</topology>
    </subcellularLocation>
</comment>
<feature type="transmembrane region" description="Helical" evidence="5">
    <location>
        <begin position="75"/>
        <end position="93"/>
    </location>
</feature>